<proteinExistence type="predicted"/>
<dbReference type="EMBL" id="VSFG01000012">
    <property type="protein sequence ID" value="TYB40970.1"/>
    <property type="molecule type" value="Genomic_DNA"/>
</dbReference>
<dbReference type="SUPFAM" id="SSF53597">
    <property type="entry name" value="Dihydrofolate reductase-like"/>
    <property type="match status" value="1"/>
</dbReference>
<dbReference type="GO" id="GO:0009231">
    <property type="term" value="P:riboflavin biosynthetic process"/>
    <property type="evidence" value="ECO:0007669"/>
    <property type="project" value="InterPro"/>
</dbReference>
<keyword evidence="3" id="KW-1185">Reference proteome</keyword>
<evidence type="ECO:0000313" key="2">
    <source>
        <dbReference type="EMBL" id="TYB40970.1"/>
    </source>
</evidence>
<dbReference type="Proteomes" id="UP000323380">
    <property type="component" value="Unassembled WGS sequence"/>
</dbReference>
<organism evidence="2 3">
    <name type="scientific">Actinomadura chibensis</name>
    <dbReference type="NCBI Taxonomy" id="392828"/>
    <lineage>
        <taxon>Bacteria</taxon>
        <taxon>Bacillati</taxon>
        <taxon>Actinomycetota</taxon>
        <taxon>Actinomycetes</taxon>
        <taxon>Streptosporangiales</taxon>
        <taxon>Thermomonosporaceae</taxon>
        <taxon>Actinomadura</taxon>
    </lineage>
</organism>
<dbReference type="STRING" id="1220554.GCA_001552135_05986"/>
<dbReference type="Pfam" id="PF01872">
    <property type="entry name" value="RibD_C"/>
    <property type="match status" value="1"/>
</dbReference>
<dbReference type="GO" id="GO:0008703">
    <property type="term" value="F:5-amino-6-(5-phosphoribosylamino)uracil reductase activity"/>
    <property type="evidence" value="ECO:0007669"/>
    <property type="project" value="InterPro"/>
</dbReference>
<gene>
    <name evidence="2" type="ORF">FXF69_38905</name>
</gene>
<accession>A0A5D0N957</accession>
<dbReference type="RefSeq" id="WP_083981278.1">
    <property type="nucleotide sequence ID" value="NZ_VSFG01000012.1"/>
</dbReference>
<dbReference type="Gene3D" id="3.40.430.10">
    <property type="entry name" value="Dihydrofolate Reductase, subunit A"/>
    <property type="match status" value="1"/>
</dbReference>
<reference evidence="2 3" key="1">
    <citation type="submission" date="2019-08" db="EMBL/GenBank/DDBJ databases">
        <title>Actinomadura sp. nov. CYP1-5 isolated from mountain soil.</title>
        <authorList>
            <person name="Songsumanus A."/>
            <person name="Kuncharoen N."/>
            <person name="Kudo T."/>
            <person name="Yuki M."/>
            <person name="Igarashi Y."/>
            <person name="Tanasupawat S."/>
        </authorList>
    </citation>
    <scope>NUCLEOTIDE SEQUENCE [LARGE SCALE GENOMIC DNA]</scope>
    <source>
        <strain evidence="2 3">JCM 14158</strain>
    </source>
</reference>
<protein>
    <submittedName>
        <fullName evidence="2">Dihydrofolate reductase</fullName>
    </submittedName>
</protein>
<dbReference type="InterPro" id="IPR024072">
    <property type="entry name" value="DHFR-like_dom_sf"/>
</dbReference>
<comment type="caution">
    <text evidence="2">The sequence shown here is derived from an EMBL/GenBank/DDBJ whole genome shotgun (WGS) entry which is preliminary data.</text>
</comment>
<evidence type="ECO:0000259" key="1">
    <source>
        <dbReference type="Pfam" id="PF01872"/>
    </source>
</evidence>
<sequence>MGKIVVVEHLSLDGVMQAPASPDEDVRGGFAHGGWAVPGNDEVMGSEMGKRMGRDGGVLLGRRTYLSLHAYWPHQKDNPYTDTLNRARKYVVTTTMRELPWENSVLVEDVGDVPKIAEDLTVIGSGALARELMRRGLVDEWLLMTHPRVLGTGQRLFDGVAVDMRLVGSVVTTTGVVIATYRKREEA</sequence>
<dbReference type="InterPro" id="IPR002734">
    <property type="entry name" value="RibDG_C"/>
</dbReference>
<name>A0A5D0N957_9ACTN</name>
<feature type="domain" description="Bacterial bifunctional deaminase-reductase C-terminal" evidence="1">
    <location>
        <begin position="118"/>
        <end position="177"/>
    </location>
</feature>
<dbReference type="AlphaFoldDB" id="A0A5D0N957"/>
<evidence type="ECO:0000313" key="3">
    <source>
        <dbReference type="Proteomes" id="UP000323380"/>
    </source>
</evidence>